<comment type="subcellular location">
    <subcellularLocation>
        <location evidence="3">Cytoplasm</location>
    </subcellularLocation>
</comment>
<dbReference type="InterPro" id="IPR036618">
    <property type="entry name" value="PtsI_HPr-bd_sf"/>
</dbReference>
<dbReference type="PANTHER" id="PTHR46244:SF6">
    <property type="entry name" value="PHOSPHOENOLPYRUVATE-PROTEIN PHOSPHOTRANSFERASE"/>
    <property type="match status" value="1"/>
</dbReference>
<evidence type="ECO:0000256" key="13">
    <source>
        <dbReference type="ARBA" id="ARBA00022842"/>
    </source>
</evidence>
<dbReference type="PROSITE" id="PS00370">
    <property type="entry name" value="PEP_ENZYMES_PHOS_SITE"/>
    <property type="match status" value="1"/>
</dbReference>
<comment type="similarity">
    <text evidence="4">Belongs to the PEP-utilizing enzyme family.</text>
</comment>
<protein>
    <recommendedName>
        <fullName evidence="5">phosphoenolpyruvate--protein phosphotransferase</fullName>
        <ecNumber evidence="5">2.7.3.9</ecNumber>
    </recommendedName>
</protein>
<comment type="caution">
    <text evidence="16">The sequence shown here is derived from an EMBL/GenBank/DDBJ whole genome shotgun (WGS) entry which is preliminary data.</text>
</comment>
<dbReference type="PROSITE" id="PS00742">
    <property type="entry name" value="PEP_ENZYMES_2"/>
    <property type="match status" value="1"/>
</dbReference>
<dbReference type="CDD" id="cd00367">
    <property type="entry name" value="PTS-HPr_like"/>
    <property type="match status" value="1"/>
</dbReference>
<evidence type="ECO:0000256" key="6">
    <source>
        <dbReference type="ARBA" id="ARBA00022448"/>
    </source>
</evidence>
<proteinExistence type="inferred from homology"/>
<dbReference type="RefSeq" id="WP_245831102.1">
    <property type="nucleotide sequence ID" value="NZ_BAABKE010000002.1"/>
</dbReference>
<evidence type="ECO:0000256" key="3">
    <source>
        <dbReference type="ARBA" id="ARBA00004496"/>
    </source>
</evidence>
<dbReference type="Proteomes" id="UP001500631">
    <property type="component" value="Unassembled WGS sequence"/>
</dbReference>
<evidence type="ECO:0000256" key="12">
    <source>
        <dbReference type="ARBA" id="ARBA00022777"/>
    </source>
</evidence>
<organism evidence="16 17">
    <name type="scientific">Wohlfahrtiimonas larvae</name>
    <dbReference type="NCBI Taxonomy" id="1157986"/>
    <lineage>
        <taxon>Bacteria</taxon>
        <taxon>Pseudomonadati</taxon>
        <taxon>Pseudomonadota</taxon>
        <taxon>Gammaproteobacteria</taxon>
        <taxon>Cardiobacteriales</taxon>
        <taxon>Ignatzschineriaceae</taxon>
        <taxon>Wohlfahrtiimonas</taxon>
    </lineage>
</organism>
<dbReference type="SUPFAM" id="SSF52009">
    <property type="entry name" value="Phosphohistidine domain"/>
    <property type="match status" value="1"/>
</dbReference>
<keyword evidence="14" id="KW-0175">Coiled coil</keyword>
<dbReference type="Pfam" id="PF00381">
    <property type="entry name" value="PTS-HPr"/>
    <property type="match status" value="1"/>
</dbReference>
<feature type="domain" description="HPr" evidence="15">
    <location>
        <begin position="17"/>
        <end position="103"/>
    </location>
</feature>
<dbReference type="InterPro" id="IPR018274">
    <property type="entry name" value="PEP_util_AS"/>
</dbReference>
<evidence type="ECO:0000256" key="11">
    <source>
        <dbReference type="ARBA" id="ARBA00022723"/>
    </source>
</evidence>
<evidence type="ECO:0000256" key="7">
    <source>
        <dbReference type="ARBA" id="ARBA00022490"/>
    </source>
</evidence>
<dbReference type="NCBIfam" id="TIGR01417">
    <property type="entry name" value="PTS_I_fam"/>
    <property type="match status" value="1"/>
</dbReference>
<evidence type="ECO:0000256" key="10">
    <source>
        <dbReference type="ARBA" id="ARBA00022683"/>
    </source>
</evidence>
<keyword evidence="9" id="KW-0808">Transferase</keyword>
<evidence type="ECO:0000313" key="16">
    <source>
        <dbReference type="EMBL" id="GAA5095967.1"/>
    </source>
</evidence>
<keyword evidence="6" id="KW-0813">Transport</keyword>
<gene>
    <name evidence="16" type="primary">ptsP</name>
    <name evidence="16" type="ORF">GCM10023338_05850</name>
</gene>
<keyword evidence="13" id="KW-0460">Magnesium</keyword>
<dbReference type="EC" id="2.7.3.9" evidence="5"/>
<dbReference type="Pfam" id="PF05524">
    <property type="entry name" value="PEP-utilisers_N"/>
    <property type="match status" value="1"/>
</dbReference>
<dbReference type="Pfam" id="PF02896">
    <property type="entry name" value="PEP-utilizers_C"/>
    <property type="match status" value="1"/>
</dbReference>
<dbReference type="PANTHER" id="PTHR46244">
    <property type="entry name" value="PHOSPHOENOLPYRUVATE-PROTEIN PHOSPHOTRANSFERASE"/>
    <property type="match status" value="1"/>
</dbReference>
<dbReference type="Pfam" id="PF00391">
    <property type="entry name" value="PEP-utilizers"/>
    <property type="match status" value="1"/>
</dbReference>
<keyword evidence="8" id="KW-0762">Sugar transport</keyword>
<feature type="coiled-coil region" evidence="14">
    <location>
        <begin position="171"/>
        <end position="198"/>
    </location>
</feature>
<dbReference type="InterPro" id="IPR015813">
    <property type="entry name" value="Pyrv/PenolPyrv_kinase-like_dom"/>
</dbReference>
<evidence type="ECO:0000256" key="9">
    <source>
        <dbReference type="ARBA" id="ARBA00022679"/>
    </source>
</evidence>
<keyword evidence="12" id="KW-0418">Kinase</keyword>
<accession>A0ABP9MIZ8</accession>
<dbReference type="PRINTS" id="PR01736">
    <property type="entry name" value="PHPHTRNFRASE"/>
</dbReference>
<dbReference type="EMBL" id="BAABKE010000002">
    <property type="protein sequence ID" value="GAA5095967.1"/>
    <property type="molecule type" value="Genomic_DNA"/>
</dbReference>
<dbReference type="InterPro" id="IPR001020">
    <property type="entry name" value="PTS_HPr_His_P_site"/>
</dbReference>
<dbReference type="Gene3D" id="3.30.1340.10">
    <property type="entry name" value="HPr-like"/>
    <property type="match status" value="1"/>
</dbReference>
<evidence type="ECO:0000256" key="5">
    <source>
        <dbReference type="ARBA" id="ARBA00012232"/>
    </source>
</evidence>
<dbReference type="InterPro" id="IPR000032">
    <property type="entry name" value="HPr-like"/>
</dbReference>
<dbReference type="InterPro" id="IPR050499">
    <property type="entry name" value="PEP-utilizing_PTS_enzyme"/>
</dbReference>
<dbReference type="InterPro" id="IPR006318">
    <property type="entry name" value="PTS_EI-like"/>
</dbReference>
<dbReference type="InterPro" id="IPR023151">
    <property type="entry name" value="PEP_util_CS"/>
</dbReference>
<evidence type="ECO:0000256" key="8">
    <source>
        <dbReference type="ARBA" id="ARBA00022597"/>
    </source>
</evidence>
<dbReference type="SUPFAM" id="SSF51621">
    <property type="entry name" value="Phosphoenolpyruvate/pyruvate domain"/>
    <property type="match status" value="1"/>
</dbReference>
<evidence type="ECO:0000259" key="15">
    <source>
        <dbReference type="PROSITE" id="PS51350"/>
    </source>
</evidence>
<dbReference type="Gene3D" id="3.20.20.60">
    <property type="entry name" value="Phosphoenolpyruvate-binding domains"/>
    <property type="match status" value="1"/>
</dbReference>
<evidence type="ECO:0000313" key="17">
    <source>
        <dbReference type="Proteomes" id="UP001500631"/>
    </source>
</evidence>
<keyword evidence="17" id="KW-1185">Reference proteome</keyword>
<keyword evidence="11" id="KW-0479">Metal-binding</keyword>
<keyword evidence="7" id="KW-0963">Cytoplasm</keyword>
<evidence type="ECO:0000256" key="4">
    <source>
        <dbReference type="ARBA" id="ARBA00007837"/>
    </source>
</evidence>
<dbReference type="Gene3D" id="1.10.274.10">
    <property type="entry name" value="PtsI, HPr-binding domain"/>
    <property type="match status" value="1"/>
</dbReference>
<comment type="catalytic activity">
    <reaction evidence="1">
        <text>L-histidyl-[protein] + phosphoenolpyruvate = N(pros)-phospho-L-histidyl-[protein] + pyruvate</text>
        <dbReference type="Rhea" id="RHEA:23880"/>
        <dbReference type="Rhea" id="RHEA-COMP:9745"/>
        <dbReference type="Rhea" id="RHEA-COMP:9746"/>
        <dbReference type="ChEBI" id="CHEBI:15361"/>
        <dbReference type="ChEBI" id="CHEBI:29979"/>
        <dbReference type="ChEBI" id="CHEBI:58702"/>
        <dbReference type="ChEBI" id="CHEBI:64837"/>
        <dbReference type="EC" id="2.7.3.9"/>
    </reaction>
</comment>
<dbReference type="PROSITE" id="PS51350">
    <property type="entry name" value="PTS_HPR_DOM"/>
    <property type="match status" value="1"/>
</dbReference>
<comment type="cofactor">
    <cofactor evidence="2">
        <name>Mg(2+)</name>
        <dbReference type="ChEBI" id="CHEBI:18420"/>
    </cofactor>
</comment>
<dbReference type="PROSITE" id="PS00369">
    <property type="entry name" value="PTS_HPR_HIS"/>
    <property type="match status" value="1"/>
</dbReference>
<reference evidence="17" key="1">
    <citation type="journal article" date="2019" name="Int. J. Syst. Evol. Microbiol.">
        <title>The Global Catalogue of Microorganisms (GCM) 10K type strain sequencing project: providing services to taxonomists for standard genome sequencing and annotation.</title>
        <authorList>
            <consortium name="The Broad Institute Genomics Platform"/>
            <consortium name="The Broad Institute Genome Sequencing Center for Infectious Disease"/>
            <person name="Wu L."/>
            <person name="Ma J."/>
        </authorList>
    </citation>
    <scope>NUCLEOTIDE SEQUENCE [LARGE SCALE GENOMIC DNA]</scope>
    <source>
        <strain evidence="17">JCM 18424</strain>
    </source>
</reference>
<dbReference type="InterPro" id="IPR035895">
    <property type="entry name" value="HPr-like_sf"/>
</dbReference>
<evidence type="ECO:0000256" key="1">
    <source>
        <dbReference type="ARBA" id="ARBA00000683"/>
    </source>
</evidence>
<dbReference type="SUPFAM" id="SSF47831">
    <property type="entry name" value="Enzyme I of the PEP:sugar phosphotransferase system HPr-binding (sub)domain"/>
    <property type="match status" value="1"/>
</dbReference>
<dbReference type="InterPro" id="IPR008279">
    <property type="entry name" value="PEP-util_enz_mobile_dom"/>
</dbReference>
<keyword evidence="10" id="KW-0598">Phosphotransferase system</keyword>
<sequence>MGKHTEKSIITDIQDKKYVSEWVIDYPSGLHARPSSVWTECAKQLGASIQVRHQQNVAFAENMVELLQLGLKNGDVVILSTDQSAEKLEAFKQMIASLSLKEQNDAEHVRIQRKKSKKLGWKPPELSEIAILHGVSASPGFAIGQSYHLTRYCPVVPDIPMDSKQSSIILSAAIQAAKEHLQKLIKQTENRLGKHNAEIFKAHLLLLEDVELTNIANQYIMDGHGVAWSWLQSIEFHVKRLLLSNNTALAERTADLRDIGNSVLGYIDPSLKRNTLGDLPEGNWILTATDLSPSETVLLDPDKVKGLVTIFGGPTSHTAILARTLGIPAIVAAGEAVAHVENGSTMIIDGDGATIYVNPSKTNLLSATEWIKAQEHKHKLEEAQRQQPAKTLDGHIIKVVANVNRPEQIPFAMTQGAEGVGLMRTEFLFLESTHIPSEDEQALIYQAMIEQLDGLPLTIRALDIGGDKNVEHLHLPYEDNPFLGVRGARLLLRRMDLLLPQLKALYRAAKLGQQLSIMFPMITSVTEFLTLKSYCEGVRQSLNAPVIPIGIMIEVPSAAIMADIFAEHVDFFSIGTNDLTQYTLAIDRQNPELAAEADSLHPAVLRLIQKTITGAKLYDKPVGVCGSLAGDPLGAMILTGLGIDELSMTPRDIATVKAELRAHSLIDMQKLANLALAQDCAVDVRALVENI</sequence>
<dbReference type="InterPro" id="IPR036637">
    <property type="entry name" value="Phosphohistidine_dom_sf"/>
</dbReference>
<dbReference type="Gene3D" id="3.50.30.10">
    <property type="entry name" value="Phosphohistidine domain"/>
    <property type="match status" value="1"/>
</dbReference>
<dbReference type="InterPro" id="IPR000121">
    <property type="entry name" value="PEP_util_C"/>
</dbReference>
<evidence type="ECO:0000256" key="14">
    <source>
        <dbReference type="SAM" id="Coils"/>
    </source>
</evidence>
<dbReference type="SUPFAM" id="SSF55594">
    <property type="entry name" value="HPr-like"/>
    <property type="match status" value="1"/>
</dbReference>
<dbReference type="InterPro" id="IPR040442">
    <property type="entry name" value="Pyrv_kinase-like_dom_sf"/>
</dbReference>
<evidence type="ECO:0000256" key="2">
    <source>
        <dbReference type="ARBA" id="ARBA00001946"/>
    </source>
</evidence>
<dbReference type="InterPro" id="IPR008731">
    <property type="entry name" value="PTS_EIN"/>
</dbReference>
<name>A0ABP9MIZ8_9GAMM</name>